<feature type="region of interest" description="Disordered" evidence="1">
    <location>
        <begin position="54"/>
        <end position="77"/>
    </location>
</feature>
<organism evidence="2">
    <name type="scientific">Rhizophora mucronata</name>
    <name type="common">Asiatic mangrove</name>
    <dbReference type="NCBI Taxonomy" id="61149"/>
    <lineage>
        <taxon>Eukaryota</taxon>
        <taxon>Viridiplantae</taxon>
        <taxon>Streptophyta</taxon>
        <taxon>Embryophyta</taxon>
        <taxon>Tracheophyta</taxon>
        <taxon>Spermatophyta</taxon>
        <taxon>Magnoliopsida</taxon>
        <taxon>eudicotyledons</taxon>
        <taxon>Gunneridae</taxon>
        <taxon>Pentapetalae</taxon>
        <taxon>rosids</taxon>
        <taxon>fabids</taxon>
        <taxon>Malpighiales</taxon>
        <taxon>Rhizophoraceae</taxon>
        <taxon>Rhizophora</taxon>
    </lineage>
</organism>
<evidence type="ECO:0000256" key="1">
    <source>
        <dbReference type="SAM" id="MobiDB-lite"/>
    </source>
</evidence>
<reference evidence="2" key="1">
    <citation type="submission" date="2018-02" db="EMBL/GenBank/DDBJ databases">
        <title>Rhizophora mucronata_Transcriptome.</title>
        <authorList>
            <person name="Meera S.P."/>
            <person name="Sreeshan A."/>
            <person name="Augustine A."/>
        </authorList>
    </citation>
    <scope>NUCLEOTIDE SEQUENCE</scope>
    <source>
        <tissue evidence="2">Leaf</tissue>
    </source>
</reference>
<accession>A0A2P2JHJ2</accession>
<sequence>MFLFYSKEPQPPEARQELLVLEQNLRHIRETNINYKEDLNLTCFSHFETKPNPDFESIDNNRPSISRFINGPTGTNE</sequence>
<protein>
    <submittedName>
        <fullName evidence="2">Uncharacterized protein</fullName>
    </submittedName>
</protein>
<dbReference type="AlphaFoldDB" id="A0A2P2JHJ2"/>
<name>A0A2P2JHJ2_RHIMU</name>
<evidence type="ECO:0000313" key="2">
    <source>
        <dbReference type="EMBL" id="MBW92940.1"/>
    </source>
</evidence>
<proteinExistence type="predicted"/>
<dbReference type="EMBL" id="GGEC01012457">
    <property type="protein sequence ID" value="MBW92940.1"/>
    <property type="molecule type" value="Transcribed_RNA"/>
</dbReference>